<evidence type="ECO:0000313" key="3">
    <source>
        <dbReference type="Proteomes" id="UP000053958"/>
    </source>
</evidence>
<dbReference type="PROSITE" id="PS51257">
    <property type="entry name" value="PROKAR_LIPOPROTEIN"/>
    <property type="match status" value="1"/>
</dbReference>
<name>A0A0F4YLA2_RASE3</name>
<gene>
    <name evidence="2" type="ORF">T310_7157</name>
</gene>
<keyword evidence="3" id="KW-1185">Reference proteome</keyword>
<comment type="caution">
    <text evidence="2">The sequence shown here is derived from an EMBL/GenBank/DDBJ whole genome shotgun (WGS) entry which is preliminary data.</text>
</comment>
<feature type="signal peptide" evidence="1">
    <location>
        <begin position="1"/>
        <end position="29"/>
    </location>
</feature>
<evidence type="ECO:0000256" key="1">
    <source>
        <dbReference type="SAM" id="SignalP"/>
    </source>
</evidence>
<proteinExistence type="predicted"/>
<keyword evidence="1" id="KW-0732">Signal</keyword>
<dbReference type="EMBL" id="LASV01000406">
    <property type="protein sequence ID" value="KKA18890.1"/>
    <property type="molecule type" value="Genomic_DNA"/>
</dbReference>
<accession>A0A0F4YLA2</accession>
<dbReference type="AlphaFoldDB" id="A0A0F4YLA2"/>
<protein>
    <submittedName>
        <fullName evidence="2">Uncharacterized protein</fullName>
    </submittedName>
</protein>
<reference evidence="2 3" key="1">
    <citation type="submission" date="2015-04" db="EMBL/GenBank/DDBJ databases">
        <authorList>
            <person name="Heijne W.H."/>
            <person name="Fedorova N.D."/>
            <person name="Nierman W.C."/>
            <person name="Vollebregt A.W."/>
            <person name="Zhao Z."/>
            <person name="Wu L."/>
            <person name="Kumar M."/>
            <person name="Stam H."/>
            <person name="van den Berg M.A."/>
            <person name="Pel H.J."/>
        </authorList>
    </citation>
    <scope>NUCLEOTIDE SEQUENCE [LARGE SCALE GENOMIC DNA]</scope>
    <source>
        <strain evidence="2 3">CBS 393.64</strain>
    </source>
</reference>
<dbReference type="GeneID" id="25319433"/>
<organism evidence="2 3">
    <name type="scientific">Rasamsonia emersonii (strain ATCC 16479 / CBS 393.64 / IMI 116815)</name>
    <dbReference type="NCBI Taxonomy" id="1408163"/>
    <lineage>
        <taxon>Eukaryota</taxon>
        <taxon>Fungi</taxon>
        <taxon>Dikarya</taxon>
        <taxon>Ascomycota</taxon>
        <taxon>Pezizomycotina</taxon>
        <taxon>Eurotiomycetes</taxon>
        <taxon>Eurotiomycetidae</taxon>
        <taxon>Eurotiales</taxon>
        <taxon>Trichocomaceae</taxon>
        <taxon>Rasamsonia</taxon>
    </lineage>
</organism>
<dbReference type="Proteomes" id="UP000053958">
    <property type="component" value="Unassembled WGS sequence"/>
</dbReference>
<dbReference type="OrthoDB" id="3792661at2759"/>
<dbReference type="RefSeq" id="XP_013325502.1">
    <property type="nucleotide sequence ID" value="XM_013470048.1"/>
</dbReference>
<sequence length="340" mass="37069">MTDRTSFFLTSIHLIAIACLSCIVPGTLGDGETTIQEKGLRYIQYNGSVSGTFAPNDTGCTTWTIGPQSTFDLLVGVAGPWDTNPFWFGFAGPENFFVDNVDDGVASISFESADLLCYEDSGRLCTSFEFDIGGADWYFVGKELLNLNRTTIQKIAIDGVDGYQVIGNETSYAGDDTVQNLVIVGGNASNCTTESGNEQYTLGWTETTPFTYQLAFTNNTASLDLTLSTIWGFLVLNYTGKRTDSGAPSNETVVLNTTNPTKPVFTYVNGSTFEWYNITGHGYGVTAGSMAALSPRWSNEKWTCCRLAGRIGGSFLEKSIVLLAIKQHAEIWYLLHVLKQ</sequence>
<evidence type="ECO:0000313" key="2">
    <source>
        <dbReference type="EMBL" id="KKA18890.1"/>
    </source>
</evidence>
<feature type="chain" id="PRO_5002481649" evidence="1">
    <location>
        <begin position="30"/>
        <end position="340"/>
    </location>
</feature>